<evidence type="ECO:0008006" key="3">
    <source>
        <dbReference type="Google" id="ProtNLM"/>
    </source>
</evidence>
<sequence length="439" mass="47013">MEGDPEADVVVPDESRRRIRPGARTRGGPGFLAFCDMRTQPGRPGILGAEVREIVGLTEMSQVEDLFVSIGGGDRLPATIDLMSAPSKAGHYVTGAFPGTVLAGAGIGFFHAPAEAGRHSHIAGVAGTPAGRGAGHALKMRQRDWAPARGVTESTWTFDPLIGRNAYFDLARLGARAVEYLPDFYGPMGDDINGTDASDRLRVRWDLLDPRRTRKLPGRRSLSVFSGRQNEADASRVETVLGRRVPEPVRELLARRGVFRDLHRSHEPILVDPVTFAGVVQIPRLAIAVRAGDEVLGSIWATVTGPLNQARCQTFPEAAKLVALHMFRVRSGADVQRRMRTDRLGTALTGGAGATDAPERLGLARSPLLVLGVVGSVTGSDEQERLGDAFAMHLSAVLPRAVAATIGGVTYGLVPVRPDQAEDAARLARDFLDRVGAGW</sequence>
<dbReference type="InterPro" id="IPR038764">
    <property type="entry name" value="GNAT_N_AcTrfase_prd"/>
</dbReference>
<reference evidence="2" key="1">
    <citation type="journal article" date="2019" name="Int. J. Syst. Evol. Microbiol.">
        <title>The Global Catalogue of Microorganisms (GCM) 10K type strain sequencing project: providing services to taxonomists for standard genome sequencing and annotation.</title>
        <authorList>
            <consortium name="The Broad Institute Genomics Platform"/>
            <consortium name="The Broad Institute Genome Sequencing Center for Infectious Disease"/>
            <person name="Wu L."/>
            <person name="Ma J."/>
        </authorList>
    </citation>
    <scope>NUCLEOTIDE SEQUENCE [LARGE SCALE GENOMIC DNA]</scope>
    <source>
        <strain evidence="2">JCM 16902</strain>
    </source>
</reference>
<dbReference type="PANTHER" id="PTHR41700">
    <property type="entry name" value="GCN5-RELATED N-ACETYLTRANSFERASE"/>
    <property type="match status" value="1"/>
</dbReference>
<gene>
    <name evidence="1" type="ORF">GCM10022223_51510</name>
</gene>
<comment type="caution">
    <text evidence="1">The sequence shown here is derived from an EMBL/GenBank/DDBJ whole genome shotgun (WGS) entry which is preliminary data.</text>
</comment>
<keyword evidence="2" id="KW-1185">Reference proteome</keyword>
<organism evidence="1 2">
    <name type="scientific">Kineosporia mesophila</name>
    <dbReference type="NCBI Taxonomy" id="566012"/>
    <lineage>
        <taxon>Bacteria</taxon>
        <taxon>Bacillati</taxon>
        <taxon>Actinomycetota</taxon>
        <taxon>Actinomycetes</taxon>
        <taxon>Kineosporiales</taxon>
        <taxon>Kineosporiaceae</taxon>
        <taxon>Kineosporia</taxon>
    </lineage>
</organism>
<dbReference type="PANTHER" id="PTHR41700:SF1">
    <property type="entry name" value="N-ACETYLTRANSFERASE DOMAIN-CONTAINING PROTEIN"/>
    <property type="match status" value="1"/>
</dbReference>
<name>A0ABP7A9U7_9ACTN</name>
<dbReference type="Proteomes" id="UP001501074">
    <property type="component" value="Unassembled WGS sequence"/>
</dbReference>
<evidence type="ECO:0000313" key="2">
    <source>
        <dbReference type="Proteomes" id="UP001501074"/>
    </source>
</evidence>
<proteinExistence type="predicted"/>
<evidence type="ECO:0000313" key="1">
    <source>
        <dbReference type="EMBL" id="GAA3627901.1"/>
    </source>
</evidence>
<protein>
    <recommendedName>
        <fullName evidence="3">N-acetyltransferase domain-containing protein</fullName>
    </recommendedName>
</protein>
<dbReference type="EMBL" id="BAAAZO010000010">
    <property type="protein sequence ID" value="GAA3627901.1"/>
    <property type="molecule type" value="Genomic_DNA"/>
</dbReference>
<accession>A0ABP7A9U7</accession>